<evidence type="ECO:0000313" key="14">
    <source>
        <dbReference type="Proteomes" id="UP000290189"/>
    </source>
</evidence>
<dbReference type="STRING" id="37360.A0A0G4IRZ7"/>
<feature type="region of interest" description="Disordered" evidence="9">
    <location>
        <begin position="764"/>
        <end position="794"/>
    </location>
</feature>
<dbReference type="SMART" id="SM00320">
    <property type="entry name" value="WD40"/>
    <property type="match status" value="6"/>
</dbReference>
<feature type="compositionally biased region" description="Basic and acidic residues" evidence="9">
    <location>
        <begin position="772"/>
        <end position="786"/>
    </location>
</feature>
<dbReference type="SUPFAM" id="SSF50998">
    <property type="entry name" value="Quinoprotein alcohol dehydrogenase-like"/>
    <property type="match status" value="1"/>
</dbReference>
<proteinExistence type="predicted"/>
<dbReference type="Proteomes" id="UP000290189">
    <property type="component" value="Unassembled WGS sequence"/>
</dbReference>
<evidence type="ECO:0000313" key="13">
    <source>
        <dbReference type="Proteomes" id="UP000039324"/>
    </source>
</evidence>
<dbReference type="InterPro" id="IPR036322">
    <property type="entry name" value="WD40_repeat_dom_sf"/>
</dbReference>
<dbReference type="InterPro" id="IPR057644">
    <property type="entry name" value="Beta-prop_WDR75_2nd"/>
</dbReference>
<dbReference type="InterPro" id="IPR011047">
    <property type="entry name" value="Quinoprotein_ADH-like_sf"/>
</dbReference>
<comment type="subcellular location">
    <subcellularLocation>
        <location evidence="1">Nucleus</location>
        <location evidence="1">Nucleolus</location>
    </subcellularLocation>
</comment>
<evidence type="ECO:0000256" key="4">
    <source>
        <dbReference type="ARBA" id="ARBA00022574"/>
    </source>
</evidence>
<dbReference type="EMBL" id="OVEO01000005">
    <property type="protein sequence ID" value="SPQ96150.1"/>
    <property type="molecule type" value="Genomic_DNA"/>
</dbReference>
<reference evidence="11" key="1">
    <citation type="submission" date="2015-02" db="EMBL/GenBank/DDBJ databases">
        <authorList>
            <person name="Chooi Y.-H."/>
        </authorList>
    </citation>
    <scope>NUCLEOTIDE SEQUENCE [LARGE SCALE GENOMIC DNA]</scope>
    <source>
        <strain evidence="11">E3</strain>
    </source>
</reference>
<organism evidence="11 13">
    <name type="scientific">Plasmodiophora brassicae</name>
    <name type="common">Clubroot disease agent</name>
    <dbReference type="NCBI Taxonomy" id="37360"/>
    <lineage>
        <taxon>Eukaryota</taxon>
        <taxon>Sar</taxon>
        <taxon>Rhizaria</taxon>
        <taxon>Endomyxa</taxon>
        <taxon>Phytomyxea</taxon>
        <taxon>Plasmodiophorida</taxon>
        <taxon>Plasmodiophoridae</taxon>
        <taxon>Plasmodiophora</taxon>
    </lineage>
</organism>
<evidence type="ECO:0000256" key="8">
    <source>
        <dbReference type="PROSITE-ProRule" id="PRU00221"/>
    </source>
</evidence>
<keyword evidence="12" id="KW-0496">Mitochondrion</keyword>
<evidence type="ECO:0000256" key="5">
    <source>
        <dbReference type="ARBA" id="ARBA00022737"/>
    </source>
</evidence>
<feature type="region of interest" description="Disordered" evidence="9">
    <location>
        <begin position="820"/>
        <end position="858"/>
    </location>
</feature>
<name>A0A0G4IRZ7_PLABS</name>
<protein>
    <recommendedName>
        <fullName evidence="10">WD repeat-containing protein 75 second beta-propeller domain-containing protein</fullName>
    </recommendedName>
</protein>
<evidence type="ECO:0000256" key="1">
    <source>
        <dbReference type="ARBA" id="ARBA00004604"/>
    </source>
</evidence>
<evidence type="ECO:0000256" key="7">
    <source>
        <dbReference type="ARBA" id="ARBA00023242"/>
    </source>
</evidence>
<dbReference type="SUPFAM" id="SSF50993">
    <property type="entry name" value="Peptidase/esterase 'gauge' domain"/>
    <property type="match status" value="1"/>
</dbReference>
<keyword evidence="7" id="KW-0539">Nucleus</keyword>
<dbReference type="Pfam" id="PF23869">
    <property type="entry name" value="Beta-prop_WDR75_1st"/>
    <property type="match status" value="1"/>
</dbReference>
<keyword evidence="3" id="KW-0698">rRNA processing</keyword>
<dbReference type="EMBL" id="CDSF01000082">
    <property type="protein sequence ID" value="CEO98025.1"/>
    <property type="molecule type" value="Genomic_DNA"/>
</dbReference>
<dbReference type="OMA" id="MPIASGD"/>
<feature type="repeat" description="WD" evidence="8">
    <location>
        <begin position="92"/>
        <end position="131"/>
    </location>
</feature>
<dbReference type="GO" id="GO:0032040">
    <property type="term" value="C:small-subunit processome"/>
    <property type="evidence" value="ECO:0007669"/>
    <property type="project" value="InterPro"/>
</dbReference>
<evidence type="ECO:0000256" key="2">
    <source>
        <dbReference type="ARBA" id="ARBA00022517"/>
    </source>
</evidence>
<dbReference type="Pfam" id="PF00400">
    <property type="entry name" value="WD40"/>
    <property type="match status" value="1"/>
</dbReference>
<dbReference type="GO" id="GO:0045943">
    <property type="term" value="P:positive regulation of transcription by RNA polymerase I"/>
    <property type="evidence" value="ECO:0007669"/>
    <property type="project" value="InterPro"/>
</dbReference>
<dbReference type="PROSITE" id="PS50082">
    <property type="entry name" value="WD_REPEATS_2"/>
    <property type="match status" value="2"/>
</dbReference>
<keyword evidence="2" id="KW-0690">Ribosome biogenesis</keyword>
<keyword evidence="4 8" id="KW-0853">WD repeat</keyword>
<dbReference type="InterPro" id="IPR015943">
    <property type="entry name" value="WD40/YVTN_repeat-like_dom_sf"/>
</dbReference>
<feature type="domain" description="WD repeat-containing protein 75 second beta-propeller" evidence="10">
    <location>
        <begin position="439"/>
        <end position="657"/>
    </location>
</feature>
<feature type="region of interest" description="Disordered" evidence="9">
    <location>
        <begin position="711"/>
        <end position="748"/>
    </location>
</feature>
<reference evidence="12 14" key="2">
    <citation type="submission" date="2018-03" db="EMBL/GenBank/DDBJ databases">
        <authorList>
            <person name="Fogelqvist J."/>
        </authorList>
    </citation>
    <scope>NUCLEOTIDE SEQUENCE [LARGE SCALE GENOMIC DNA]</scope>
</reference>
<dbReference type="Proteomes" id="UP000039324">
    <property type="component" value="Unassembled WGS sequence"/>
</dbReference>
<geneLocation type="mitochondrion" evidence="12"/>
<evidence type="ECO:0000256" key="3">
    <source>
        <dbReference type="ARBA" id="ARBA00022552"/>
    </source>
</evidence>
<dbReference type="InterPro" id="IPR001680">
    <property type="entry name" value="WD40_rpt"/>
</dbReference>
<gene>
    <name evidence="11" type="ORF">PBRA_006139</name>
    <name evidence="12" type="ORF">PLBR_LOCUS3365</name>
</gene>
<evidence type="ECO:0000313" key="11">
    <source>
        <dbReference type="EMBL" id="CEO98025.1"/>
    </source>
</evidence>
<keyword evidence="5" id="KW-0677">Repeat</keyword>
<dbReference type="GO" id="GO:0006364">
    <property type="term" value="P:rRNA processing"/>
    <property type="evidence" value="ECO:0007669"/>
    <property type="project" value="UniProtKB-KW"/>
</dbReference>
<dbReference type="GO" id="GO:0003723">
    <property type="term" value="F:RNA binding"/>
    <property type="evidence" value="ECO:0007669"/>
    <property type="project" value="InterPro"/>
</dbReference>
<evidence type="ECO:0000256" key="6">
    <source>
        <dbReference type="ARBA" id="ARBA00023163"/>
    </source>
</evidence>
<sequence length="858" mass="91588">MQASGALALAPYVGMSPGLRGGLRTDSGSPVASETALEAMVAMDTQCSWRHCGSQFNAIPARFACNDTLLLAASGAAVDVYSVATGERIRQLTGHKNTVTSVATDGSHVITCALDGRIVVFEVESGAVVDSIDVKSPCVRMQVAATSIIVATNPGGGKGAVMKIDRQSKAVTSIMKTKKPVSGLAVAPDGATIACVSSQKLMVRLASGTVVSHRHSNELLSVCFHPEDNYICTSDVVGRITLWYRYHIQGDHAKKGSPNSKKGCVTSVLHWHAHGFGALQFTDDGTYLLSGGNEKVLVQWHMRDGHKQFLPRLGGAIQGIAVSARGDMFAVTCADNTIRVISSISSRVKTVIRGVVTRRPDPVCKSHGTVKFDQSPAMQRPFELHPDPRIPGHVVIVAPNNTNVQVYDVVRGCNKLQIETDPMAVNRDGVAYIDGWGINHDGQWIAVSLRSSQSRLVNSLSFRQWDSSRHTYCLRSVVHDIPAIKGILFHPAEDLCVVLSGASFQFWGTAARDNPPRMTKTDAVRPSETWACRAVGEYRGLKADAAAFSNDGSVVAILFQGSIVTLWDTTTMELLHTVRQFPDIHTIGFCGRHLICVSATAVVSWDTVSRSMELKAPMSARVAAFSSRMFAVATDSTVHLMRPDWKVPLLSRKLKCSALAFISNDTTLVAISQRGELCSLKFSSGVDGGAAGGDEAVASAVPSGGARVPLQDLFGRPASNESDSVVPKSKPASGIVSSGLAGPSHVMPPLDTMYANAMGRLMAPKPLPAPAEHPEPRPTRQEDDRAPGPVVPRLKASEAETTIALDAIVASVKKRALVVPAAPSNKRARQAKATPTPAKPVPDTPRTRRSTRLAKEAQ</sequence>
<dbReference type="GO" id="GO:2000234">
    <property type="term" value="P:positive regulation of rRNA processing"/>
    <property type="evidence" value="ECO:0007669"/>
    <property type="project" value="TreeGrafter"/>
</dbReference>
<keyword evidence="6" id="KW-0804">Transcription</keyword>
<dbReference type="Pfam" id="PF23769">
    <property type="entry name" value="Beta-prop_WDR75_2nd"/>
    <property type="match status" value="1"/>
</dbReference>
<dbReference type="AlphaFoldDB" id="A0A0G4IRZ7"/>
<accession>A0A0G4IRZ7</accession>
<dbReference type="OrthoDB" id="4096at2759"/>
<dbReference type="Gene3D" id="2.130.10.10">
    <property type="entry name" value="YVTN repeat-like/Quinoprotein amine dehydrogenase"/>
    <property type="match status" value="3"/>
</dbReference>
<evidence type="ECO:0000256" key="9">
    <source>
        <dbReference type="SAM" id="MobiDB-lite"/>
    </source>
</evidence>
<dbReference type="InterPro" id="IPR053826">
    <property type="entry name" value="WDR75"/>
</dbReference>
<evidence type="ECO:0000259" key="10">
    <source>
        <dbReference type="Pfam" id="PF23769"/>
    </source>
</evidence>
<evidence type="ECO:0000313" key="12">
    <source>
        <dbReference type="EMBL" id="SPQ96150.1"/>
    </source>
</evidence>
<dbReference type="PANTHER" id="PTHR44215:SF1">
    <property type="entry name" value="WD REPEAT-CONTAINING PROTEIN 75"/>
    <property type="match status" value="1"/>
</dbReference>
<dbReference type="SUPFAM" id="SSF50978">
    <property type="entry name" value="WD40 repeat-like"/>
    <property type="match status" value="1"/>
</dbReference>
<dbReference type="PANTHER" id="PTHR44215">
    <property type="entry name" value="WD REPEAT-CONTAINING PROTEIN 75"/>
    <property type="match status" value="1"/>
</dbReference>
<feature type="repeat" description="WD" evidence="8">
    <location>
        <begin position="269"/>
        <end position="310"/>
    </location>
</feature>
<keyword evidence="13" id="KW-1185">Reference proteome</keyword>